<reference evidence="4" key="1">
    <citation type="submission" date="2012-11" db="EMBL/GenBank/DDBJ databases">
        <authorList>
            <person name="Lucero-Rivera Y.E."/>
            <person name="Tovar-Ramirez D."/>
        </authorList>
    </citation>
    <scope>NUCLEOTIDE SEQUENCE</scope>
    <source>
        <tissue evidence="4">Salivary gland</tissue>
    </source>
</reference>
<feature type="signal peptide" evidence="3">
    <location>
        <begin position="1"/>
        <end position="26"/>
    </location>
</feature>
<organism evidence="4">
    <name type="scientific">Rhipicephalus pulchellus</name>
    <name type="common">Yellow backed tick</name>
    <name type="synonym">Dermacentor pulchellus</name>
    <dbReference type="NCBI Taxonomy" id="72859"/>
    <lineage>
        <taxon>Eukaryota</taxon>
        <taxon>Metazoa</taxon>
        <taxon>Ecdysozoa</taxon>
        <taxon>Arthropoda</taxon>
        <taxon>Chelicerata</taxon>
        <taxon>Arachnida</taxon>
        <taxon>Acari</taxon>
        <taxon>Parasitiformes</taxon>
        <taxon>Ixodida</taxon>
        <taxon>Ixodoidea</taxon>
        <taxon>Ixodidae</taxon>
        <taxon>Rhipicephalinae</taxon>
        <taxon>Rhipicephalus</taxon>
        <taxon>Rhipicephalus</taxon>
    </lineage>
</organism>
<name>L7LX70_RHIPC</name>
<evidence type="ECO:0000313" key="4">
    <source>
        <dbReference type="EMBL" id="JAA56187.1"/>
    </source>
</evidence>
<protein>
    <submittedName>
        <fullName evidence="4">Putative deoxyribonuclease ii</fullName>
    </submittedName>
</protein>
<sequence>MTFASESCFLFVLYIYLSIYAVPCMAALSCKNFEGKDVDWFVVYKLPKMKHNKINPWMTTGEQMAYYDCHKKTGGWYLLPFNVSSKRKNPIWETLKPIYGGHNVAFVAYNDQPPKGFNGTRGGHSKGILMASEKEGGRVVWLQHSVPQFVGNLKTGYHYPNSGRENGQLFFCLSFRISDLETIATHLHVQAVHVYQNMSRKWAAGYPKFSALLKRKYDQDPKILKINLLRTTGNRRVLAIAKSPRLFRDIYEEEMETQMKDSIVVQSWRNGIGGAQESYCKSRYTVTNVEQLQISTQGGQVSFSSREDHSKWYITRTKEMFCFSTLNRMVSIYHIFNNRLRDEL</sequence>
<comment type="similarity">
    <text evidence="1">Belongs to the DNase II family.</text>
</comment>
<reference evidence="4" key="2">
    <citation type="journal article" date="2015" name="J. Proteomics">
        <title>Sexual differences in the sialomes of the zebra tick, Rhipicephalus pulchellus.</title>
        <authorList>
            <person name="Tan A.W."/>
            <person name="Francischetti I.M."/>
            <person name="Slovak M."/>
            <person name="Kini R.M."/>
            <person name="Ribeiro J.M."/>
        </authorList>
    </citation>
    <scope>NUCLEOTIDE SEQUENCE</scope>
    <source>
        <tissue evidence="4">Salivary gland</tissue>
    </source>
</reference>
<keyword evidence="3" id="KW-0732">Signal</keyword>
<feature type="chain" id="PRO_5003981493" evidence="3">
    <location>
        <begin position="27"/>
        <end position="344"/>
    </location>
</feature>
<dbReference type="AlphaFoldDB" id="L7LX70"/>
<dbReference type="InterPro" id="IPR004947">
    <property type="entry name" value="DNase_II"/>
</dbReference>
<proteinExistence type="evidence at transcript level"/>
<dbReference type="Pfam" id="PF03265">
    <property type="entry name" value="DNase_II"/>
    <property type="match status" value="1"/>
</dbReference>
<dbReference type="EMBL" id="GACK01008847">
    <property type="protein sequence ID" value="JAA56187.1"/>
    <property type="molecule type" value="mRNA"/>
</dbReference>
<keyword evidence="2" id="KW-0378">Hydrolase</keyword>
<dbReference type="PANTHER" id="PTHR10858">
    <property type="entry name" value="DEOXYRIBONUCLEASE II"/>
    <property type="match status" value="1"/>
</dbReference>
<evidence type="ECO:0000256" key="2">
    <source>
        <dbReference type="ARBA" id="ARBA00022801"/>
    </source>
</evidence>
<accession>L7LX70</accession>
<evidence type="ECO:0000256" key="3">
    <source>
        <dbReference type="SAM" id="SignalP"/>
    </source>
</evidence>
<dbReference type="GO" id="GO:0006309">
    <property type="term" value="P:apoptotic DNA fragmentation"/>
    <property type="evidence" value="ECO:0007669"/>
    <property type="project" value="TreeGrafter"/>
</dbReference>
<dbReference type="PANTHER" id="PTHR10858:SF23">
    <property type="entry name" value="DEOXYRIBONUCLEASE II"/>
    <property type="match status" value="1"/>
</dbReference>
<dbReference type="GO" id="GO:0004531">
    <property type="term" value="F:deoxyribonuclease II activity"/>
    <property type="evidence" value="ECO:0007669"/>
    <property type="project" value="InterPro"/>
</dbReference>
<evidence type="ECO:0000256" key="1">
    <source>
        <dbReference type="ARBA" id="ARBA00007527"/>
    </source>
</evidence>
<dbReference type="CDD" id="cd09120">
    <property type="entry name" value="PLDc_DNaseII_1"/>
    <property type="match status" value="1"/>
</dbReference>